<feature type="transmembrane region" description="Helical" evidence="1">
    <location>
        <begin position="48"/>
        <end position="71"/>
    </location>
</feature>
<reference evidence="2 3" key="1">
    <citation type="submission" date="2019-12" db="EMBL/GenBank/DDBJ databases">
        <authorList>
            <person name="Li M."/>
        </authorList>
    </citation>
    <scope>NUCLEOTIDE SEQUENCE [LARGE SCALE GENOMIC DNA]</scope>
    <source>
        <strain evidence="2 3">GBMRC 2024</strain>
    </source>
</reference>
<accession>A0A6L7G189</accession>
<evidence type="ECO:0000313" key="2">
    <source>
        <dbReference type="EMBL" id="MXN16333.1"/>
    </source>
</evidence>
<dbReference type="EMBL" id="WUMU01000001">
    <property type="protein sequence ID" value="MXN16333.1"/>
    <property type="molecule type" value="Genomic_DNA"/>
</dbReference>
<name>A0A6L7G189_9RHOB</name>
<proteinExistence type="predicted"/>
<sequence length="86" mass="9174">MLRLFMKWVLGGQSNKREATLFAFLISVGWDSYIFWKVGEGVDMSPVIGLASTVTVITFTGLLGATTLDHLGGRGAMDKRGPGGAP</sequence>
<evidence type="ECO:0000256" key="1">
    <source>
        <dbReference type="SAM" id="Phobius"/>
    </source>
</evidence>
<keyword evidence="3" id="KW-1185">Reference proteome</keyword>
<evidence type="ECO:0000313" key="3">
    <source>
        <dbReference type="Proteomes" id="UP000477911"/>
    </source>
</evidence>
<organism evidence="2 3">
    <name type="scientific">Pseudooceanicola albus</name>
    <dbReference type="NCBI Taxonomy" id="2692189"/>
    <lineage>
        <taxon>Bacteria</taxon>
        <taxon>Pseudomonadati</taxon>
        <taxon>Pseudomonadota</taxon>
        <taxon>Alphaproteobacteria</taxon>
        <taxon>Rhodobacterales</taxon>
        <taxon>Paracoccaceae</taxon>
        <taxon>Pseudooceanicola</taxon>
    </lineage>
</organism>
<keyword evidence="1" id="KW-0812">Transmembrane</keyword>
<dbReference type="RefSeq" id="WP_160890877.1">
    <property type="nucleotide sequence ID" value="NZ_WUMU01000001.1"/>
</dbReference>
<protein>
    <submittedName>
        <fullName evidence="2">Uncharacterized protein</fullName>
    </submittedName>
</protein>
<comment type="caution">
    <text evidence="2">The sequence shown here is derived from an EMBL/GenBank/DDBJ whole genome shotgun (WGS) entry which is preliminary data.</text>
</comment>
<keyword evidence="1" id="KW-0472">Membrane</keyword>
<gene>
    <name evidence="2" type="ORF">GR170_00685</name>
</gene>
<feature type="transmembrane region" description="Helical" evidence="1">
    <location>
        <begin position="20"/>
        <end position="36"/>
    </location>
</feature>
<dbReference type="AlphaFoldDB" id="A0A6L7G189"/>
<dbReference type="Proteomes" id="UP000477911">
    <property type="component" value="Unassembled WGS sequence"/>
</dbReference>
<keyword evidence="1" id="KW-1133">Transmembrane helix</keyword>